<dbReference type="STRING" id="1146883.BLASA_0332"/>
<dbReference type="AlphaFoldDB" id="H6RM67"/>
<dbReference type="KEGG" id="bsd:BLASA_0332"/>
<dbReference type="HOGENOM" id="CLU_1064834_0_0_11"/>
<evidence type="ECO:0000313" key="2">
    <source>
        <dbReference type="EMBL" id="CCG01309.1"/>
    </source>
</evidence>
<gene>
    <name evidence="2" type="ordered locus">BLASA_0332</name>
</gene>
<reference evidence="2 3" key="1">
    <citation type="journal article" date="2012" name="J. Bacteriol.">
        <title>Genome Sequence of Blastococcus saxobsidens DD2, a Stone-Inhabiting Bacterium.</title>
        <authorList>
            <person name="Chouaia B."/>
            <person name="Crotti E."/>
            <person name="Brusetti L."/>
            <person name="Daffonchio D."/>
            <person name="Essoussi I."/>
            <person name="Nouioui I."/>
            <person name="Sbissi I."/>
            <person name="Ghodhbane-Gtari F."/>
            <person name="Gtari M."/>
            <person name="Vacherie B."/>
            <person name="Barbe V."/>
            <person name="Medigue C."/>
            <person name="Gury J."/>
            <person name="Pujic P."/>
            <person name="Normand P."/>
        </authorList>
    </citation>
    <scope>NUCLEOTIDE SEQUENCE [LARGE SCALE GENOMIC DNA]</scope>
    <source>
        <strain evidence="2 3">DD2</strain>
    </source>
</reference>
<dbReference type="eggNOG" id="COG3916">
    <property type="taxonomic scope" value="Bacteria"/>
</dbReference>
<organism evidence="2 3">
    <name type="scientific">Blastococcus saxobsidens (strain DD2)</name>
    <dbReference type="NCBI Taxonomy" id="1146883"/>
    <lineage>
        <taxon>Bacteria</taxon>
        <taxon>Bacillati</taxon>
        <taxon>Actinomycetota</taxon>
        <taxon>Actinomycetes</taxon>
        <taxon>Geodermatophilales</taxon>
        <taxon>Geodermatophilaceae</taxon>
        <taxon>Blastococcus</taxon>
    </lineage>
</organism>
<dbReference type="OrthoDB" id="5177648at2"/>
<keyword evidence="3" id="KW-1185">Reference proteome</keyword>
<accession>H6RM67</accession>
<dbReference type="EMBL" id="FO117623">
    <property type="protein sequence ID" value="CCG01309.1"/>
    <property type="molecule type" value="Genomic_DNA"/>
</dbReference>
<dbReference type="InterPro" id="IPR016181">
    <property type="entry name" value="Acyl_CoA_acyltransferase"/>
</dbReference>
<evidence type="ECO:0008006" key="4">
    <source>
        <dbReference type="Google" id="ProtNLM"/>
    </source>
</evidence>
<dbReference type="SUPFAM" id="SSF55729">
    <property type="entry name" value="Acyl-CoA N-acyltransferases (Nat)"/>
    <property type="match status" value="1"/>
</dbReference>
<dbReference type="Proteomes" id="UP000007517">
    <property type="component" value="Chromosome"/>
</dbReference>
<protein>
    <recommendedName>
        <fullName evidence="4">GNAT family N-acetyltransferase</fullName>
    </recommendedName>
</protein>
<name>H6RM67_BLASD</name>
<evidence type="ECO:0000313" key="3">
    <source>
        <dbReference type="Proteomes" id="UP000007517"/>
    </source>
</evidence>
<proteinExistence type="predicted"/>
<sequence>MALRLLVAQSPAERDAARQVEAQVFLQAFGNTPEVMEQEYGPYEARSRFVVVIDDQSGAALGTARLIVAAADPVKTLLDVAGEPWQLPVADSLGTVGLAPGTVWDVGSLAVDPRYRAGAAGAEVSVALCHGLWRYARNCDVPGLVTIVDDRVRRLLRAMGVPWHPMVGAASRPYLGSPASTPCVLVAQMAEEEMSRARPDLAPALVHGMFRSITVDPADLAPSRGTVVPQAEPADRPSLPPRRDTTGWRPPTSRRTELFANPPGA</sequence>
<reference evidence="3" key="2">
    <citation type="submission" date="2012-02" db="EMBL/GenBank/DDBJ databases">
        <title>Complete genome sequence of Blastococcus saxobsidens strain DD2.</title>
        <authorList>
            <person name="Genoscope."/>
        </authorList>
    </citation>
    <scope>NUCLEOTIDE SEQUENCE [LARGE SCALE GENOMIC DNA]</scope>
    <source>
        <strain evidence="3">DD2</strain>
    </source>
</reference>
<feature type="region of interest" description="Disordered" evidence="1">
    <location>
        <begin position="221"/>
        <end position="265"/>
    </location>
</feature>
<dbReference type="Gene3D" id="3.40.630.30">
    <property type="match status" value="1"/>
</dbReference>
<dbReference type="RefSeq" id="WP_014374226.1">
    <property type="nucleotide sequence ID" value="NC_016943.1"/>
</dbReference>
<evidence type="ECO:0000256" key="1">
    <source>
        <dbReference type="SAM" id="MobiDB-lite"/>
    </source>
</evidence>